<dbReference type="Proteomes" id="UP000644756">
    <property type="component" value="Unassembled WGS sequence"/>
</dbReference>
<feature type="domain" description="SsuA/THI5-like" evidence="4">
    <location>
        <begin position="66"/>
        <end position="262"/>
    </location>
</feature>
<dbReference type="Pfam" id="PF09084">
    <property type="entry name" value="NMT1"/>
    <property type="match status" value="1"/>
</dbReference>
<dbReference type="RefSeq" id="WP_188531331.1">
    <property type="nucleotide sequence ID" value="NZ_BMGR01000007.1"/>
</dbReference>
<dbReference type="PROSITE" id="PS51257">
    <property type="entry name" value="PROKAR_LIPOPROTEIN"/>
    <property type="match status" value="1"/>
</dbReference>
<organism evidence="5 6">
    <name type="scientific">Paenibacillus abyssi</name>
    <dbReference type="NCBI Taxonomy" id="1340531"/>
    <lineage>
        <taxon>Bacteria</taxon>
        <taxon>Bacillati</taxon>
        <taxon>Bacillota</taxon>
        <taxon>Bacilli</taxon>
        <taxon>Bacillales</taxon>
        <taxon>Paenibacillaceae</taxon>
        <taxon>Paenibacillus</taxon>
    </lineage>
</organism>
<dbReference type="GO" id="GO:0042597">
    <property type="term" value="C:periplasmic space"/>
    <property type="evidence" value="ECO:0007669"/>
    <property type="project" value="UniProtKB-SubCell"/>
</dbReference>
<evidence type="ECO:0000256" key="2">
    <source>
        <dbReference type="ARBA" id="ARBA00010742"/>
    </source>
</evidence>
<evidence type="ECO:0000313" key="6">
    <source>
        <dbReference type="Proteomes" id="UP000644756"/>
    </source>
</evidence>
<keyword evidence="3" id="KW-0732">Signal</keyword>
<name>A0A917FVZ5_9BACL</name>
<dbReference type="Gene3D" id="3.40.190.10">
    <property type="entry name" value="Periplasmic binding protein-like II"/>
    <property type="match status" value="2"/>
</dbReference>
<dbReference type="PANTHER" id="PTHR30024">
    <property type="entry name" value="ALIPHATIC SULFONATES-BINDING PROTEIN-RELATED"/>
    <property type="match status" value="1"/>
</dbReference>
<dbReference type="EMBL" id="BMGR01000007">
    <property type="protein sequence ID" value="GGG06582.1"/>
    <property type="molecule type" value="Genomic_DNA"/>
</dbReference>
<gene>
    <name evidence="5" type="ORF">GCM10010916_24380</name>
</gene>
<comment type="caution">
    <text evidence="5">The sequence shown here is derived from an EMBL/GenBank/DDBJ whole genome shotgun (WGS) entry which is preliminary data.</text>
</comment>
<protein>
    <recommendedName>
        <fullName evidence="4">SsuA/THI5-like domain-containing protein</fullName>
    </recommendedName>
</protein>
<dbReference type="GO" id="GO:0042918">
    <property type="term" value="P:alkanesulfonate transmembrane transport"/>
    <property type="evidence" value="ECO:0007669"/>
    <property type="project" value="TreeGrafter"/>
</dbReference>
<comment type="similarity">
    <text evidence="2">Belongs to the bacterial solute-binding protein SsuA/TauA family.</text>
</comment>
<dbReference type="AlphaFoldDB" id="A0A917FVZ5"/>
<evidence type="ECO:0000259" key="4">
    <source>
        <dbReference type="Pfam" id="PF09084"/>
    </source>
</evidence>
<comment type="subcellular location">
    <subcellularLocation>
        <location evidence="1">Periplasm</location>
    </subcellularLocation>
</comment>
<dbReference type="SUPFAM" id="SSF53850">
    <property type="entry name" value="Periplasmic binding protein-like II"/>
    <property type="match status" value="1"/>
</dbReference>
<evidence type="ECO:0000313" key="5">
    <source>
        <dbReference type="EMBL" id="GGG06582.1"/>
    </source>
</evidence>
<sequence length="340" mass="36126">MIQKNKFAYLFLIVILIALSGCGGGSTSNTVTGTGAEAGAGAAEEPADQELEEVTVAIAASGIAYGPMYLAQEENIWAKYGLKVNLSSMDVAAATAGVITGDVPIAFGGANVVDAAVKTDKVKLTGTIGSIPFMLYAKNIDKVEDLKGKVVGVSAPGSNPEYAILTLVRSIGMEPRKDVEILYIGNTGLAAISEGKVEASLLVPPMSFQADDMGLKKVATMSELDGIKGLYMIGAVHQPYAEKNPEVIENFYKAYAEASSLAKTEKEATMEALSKWTKVTDMEALDGAYEYFKAYWPTDLHVPESEIQFLLDELAATTNPAAKDVNPEDILDNRYADAVE</sequence>
<accession>A0A917FVZ5</accession>
<dbReference type="InterPro" id="IPR015168">
    <property type="entry name" value="SsuA/THI5"/>
</dbReference>
<evidence type="ECO:0000256" key="1">
    <source>
        <dbReference type="ARBA" id="ARBA00004418"/>
    </source>
</evidence>
<evidence type="ECO:0000256" key="3">
    <source>
        <dbReference type="ARBA" id="ARBA00022729"/>
    </source>
</evidence>
<dbReference type="PANTHER" id="PTHR30024:SF47">
    <property type="entry name" value="TAURINE-BINDING PERIPLASMIC PROTEIN"/>
    <property type="match status" value="1"/>
</dbReference>
<reference evidence="5" key="1">
    <citation type="journal article" date="2014" name="Int. J. Syst. Evol. Microbiol.">
        <title>Complete genome sequence of Corynebacterium casei LMG S-19264T (=DSM 44701T), isolated from a smear-ripened cheese.</title>
        <authorList>
            <consortium name="US DOE Joint Genome Institute (JGI-PGF)"/>
            <person name="Walter F."/>
            <person name="Albersmeier A."/>
            <person name="Kalinowski J."/>
            <person name="Ruckert C."/>
        </authorList>
    </citation>
    <scope>NUCLEOTIDE SEQUENCE</scope>
    <source>
        <strain evidence="5">CGMCC 1.12987</strain>
    </source>
</reference>
<keyword evidence="6" id="KW-1185">Reference proteome</keyword>
<proteinExistence type="inferred from homology"/>
<reference evidence="5" key="2">
    <citation type="submission" date="2020-09" db="EMBL/GenBank/DDBJ databases">
        <authorList>
            <person name="Sun Q."/>
            <person name="Zhou Y."/>
        </authorList>
    </citation>
    <scope>NUCLEOTIDE SEQUENCE</scope>
    <source>
        <strain evidence="5">CGMCC 1.12987</strain>
    </source>
</reference>